<feature type="transmembrane region" description="Helical" evidence="2">
    <location>
        <begin position="187"/>
        <end position="208"/>
    </location>
</feature>
<keyword evidence="2" id="KW-0472">Membrane</keyword>
<evidence type="ECO:0000256" key="1">
    <source>
        <dbReference type="SAM" id="MobiDB-lite"/>
    </source>
</evidence>
<accession>A0A6J4MVT5</accession>
<feature type="transmembrane region" description="Helical" evidence="2">
    <location>
        <begin position="16"/>
        <end position="35"/>
    </location>
</feature>
<keyword evidence="2" id="KW-0812">Transmembrane</keyword>
<evidence type="ECO:0000313" key="3">
    <source>
        <dbReference type="EMBL" id="CAA9365878.1"/>
    </source>
</evidence>
<feature type="transmembrane region" description="Helical" evidence="2">
    <location>
        <begin position="156"/>
        <end position="175"/>
    </location>
</feature>
<proteinExistence type="predicted"/>
<feature type="region of interest" description="Disordered" evidence="1">
    <location>
        <begin position="467"/>
        <end position="491"/>
    </location>
</feature>
<protein>
    <recommendedName>
        <fullName evidence="4">ABC3 transporter permease protein domain-containing protein</fullName>
    </recommendedName>
</protein>
<evidence type="ECO:0000256" key="2">
    <source>
        <dbReference type="SAM" id="Phobius"/>
    </source>
</evidence>
<feature type="transmembrane region" description="Helical" evidence="2">
    <location>
        <begin position="82"/>
        <end position="107"/>
    </location>
</feature>
<feature type="transmembrane region" description="Helical" evidence="2">
    <location>
        <begin position="41"/>
        <end position="61"/>
    </location>
</feature>
<evidence type="ECO:0008006" key="4">
    <source>
        <dbReference type="Google" id="ProtNLM"/>
    </source>
</evidence>
<feature type="transmembrane region" description="Helical" evidence="2">
    <location>
        <begin position="238"/>
        <end position="262"/>
    </location>
</feature>
<dbReference type="EMBL" id="CADCUM010000001">
    <property type="protein sequence ID" value="CAA9365878.1"/>
    <property type="molecule type" value="Genomic_DNA"/>
</dbReference>
<feature type="transmembrane region" description="Helical" evidence="2">
    <location>
        <begin position="661"/>
        <end position="684"/>
    </location>
</feature>
<sequence length="745" mass="76237">MTSRLLAGWWTRRGTHAALVAAIAVVTLGALLVTGERGRPALLAPLLALAAGVVPSAGLALGAARRHEAALLRLHGRDGVGWALALAPEPLLSAGLGGAVGVAAAAGPGAGRWGLVALVWGLSTVVVLVSMLVALRGPLVDLLHGQNGVDRLRGSGALASTGPVLVLVAALVALVRGVGSGADEPDAVTYAAPAVVGIAVGLLAVHAVRLLARWLSSRHDLASALAGRRLSLARSSTGVPLLVGSAVLLGLGANTVLALRAWEADTRLVTASAPLVVPFDGSAEEVLEATREADPDGRWLMAAVRVFQDDRAVSRRVYVDTARYARVVGDRLDGTAAAAGSAAVVELGSAAADTPAEPTTTGQRMEAQLTLGGDQPRAVLVDVLTSGVSGSGRQTVFARLTPGRPVTLPRRLSRCEPGCRITGLEVAVGPECPARIWARPVCRRPSLDITRLSVGGLDLLERTWTLAEPDDRPPGEVESTPGRLRVRPSSAGTSYVATDRSAWAAPVLATQRVDWPDGPEAPTPGGLARPTRVLDTVPALPLVGAGGSVLDLPSSLLPGAQTVADAEPMVLARADTPQAVLGRIGESVPGSTLAEDAVSRSGARPLSAQVAVVVGGGALLGLVGVLLPTARRRDELAREHAVLRLIGVPQRVRRGTGRLQVWIVVVVATLAAAGGTLLVTKVFGDVVALLDTGPAQLPLDTGPRVGSVLLAALLALLGTAVTTGWAQRVADSASRPERLREDVRG</sequence>
<dbReference type="AlphaFoldDB" id="A0A6J4MVT5"/>
<feature type="transmembrane region" description="Helical" evidence="2">
    <location>
        <begin position="606"/>
        <end position="628"/>
    </location>
</feature>
<keyword evidence="2" id="KW-1133">Transmembrane helix</keyword>
<feature type="transmembrane region" description="Helical" evidence="2">
    <location>
        <begin position="113"/>
        <end position="135"/>
    </location>
</feature>
<gene>
    <name evidence="3" type="ORF">AVDCRST_MAG32-26</name>
</gene>
<organism evidence="3">
    <name type="scientific">uncultured Nocardioides sp</name>
    <dbReference type="NCBI Taxonomy" id="198441"/>
    <lineage>
        <taxon>Bacteria</taxon>
        <taxon>Bacillati</taxon>
        <taxon>Actinomycetota</taxon>
        <taxon>Actinomycetes</taxon>
        <taxon>Propionibacteriales</taxon>
        <taxon>Nocardioidaceae</taxon>
        <taxon>Nocardioides</taxon>
        <taxon>environmental samples</taxon>
    </lineage>
</organism>
<name>A0A6J4MVT5_9ACTN</name>
<feature type="transmembrane region" description="Helical" evidence="2">
    <location>
        <begin position="704"/>
        <end position="726"/>
    </location>
</feature>
<reference evidence="3" key="1">
    <citation type="submission" date="2020-02" db="EMBL/GenBank/DDBJ databases">
        <authorList>
            <person name="Meier V. D."/>
        </authorList>
    </citation>
    <scope>NUCLEOTIDE SEQUENCE</scope>
    <source>
        <strain evidence="3">AVDCRST_MAG32</strain>
    </source>
</reference>